<gene>
    <name evidence="1" type="ORF">CJ030_MR1G002252</name>
</gene>
<comment type="caution">
    <text evidence="1">The sequence shown here is derived from an EMBL/GenBank/DDBJ whole genome shotgun (WGS) entry which is preliminary data.</text>
</comment>
<reference evidence="1 2" key="1">
    <citation type="journal article" date="2019" name="Plant Biotechnol. J.">
        <title>The red bayberry genome and genetic basis of sex determination.</title>
        <authorList>
            <person name="Jia H.M."/>
            <person name="Jia H.J."/>
            <person name="Cai Q.L."/>
            <person name="Wang Y."/>
            <person name="Zhao H.B."/>
            <person name="Yang W.F."/>
            <person name="Wang G.Y."/>
            <person name="Li Y.H."/>
            <person name="Zhan D.L."/>
            <person name="Shen Y.T."/>
            <person name="Niu Q.F."/>
            <person name="Chang L."/>
            <person name="Qiu J."/>
            <person name="Zhao L."/>
            <person name="Xie H.B."/>
            <person name="Fu W.Y."/>
            <person name="Jin J."/>
            <person name="Li X.W."/>
            <person name="Jiao Y."/>
            <person name="Zhou C.C."/>
            <person name="Tu T."/>
            <person name="Chai C.Y."/>
            <person name="Gao J.L."/>
            <person name="Fan L.J."/>
            <person name="van de Weg E."/>
            <person name="Wang J.Y."/>
            <person name="Gao Z.S."/>
        </authorList>
    </citation>
    <scope>NUCLEOTIDE SEQUENCE [LARGE SCALE GENOMIC DNA]</scope>
    <source>
        <tissue evidence="1">Leaves</tissue>
    </source>
</reference>
<dbReference type="EMBL" id="RXIC02000019">
    <property type="protein sequence ID" value="KAB1227974.1"/>
    <property type="molecule type" value="Genomic_DNA"/>
</dbReference>
<organism evidence="1 2">
    <name type="scientific">Morella rubra</name>
    <name type="common">Chinese bayberry</name>
    <dbReference type="NCBI Taxonomy" id="262757"/>
    <lineage>
        <taxon>Eukaryota</taxon>
        <taxon>Viridiplantae</taxon>
        <taxon>Streptophyta</taxon>
        <taxon>Embryophyta</taxon>
        <taxon>Tracheophyta</taxon>
        <taxon>Spermatophyta</taxon>
        <taxon>Magnoliopsida</taxon>
        <taxon>eudicotyledons</taxon>
        <taxon>Gunneridae</taxon>
        <taxon>Pentapetalae</taxon>
        <taxon>rosids</taxon>
        <taxon>fabids</taxon>
        <taxon>Fagales</taxon>
        <taxon>Myricaceae</taxon>
        <taxon>Morella</taxon>
    </lineage>
</organism>
<protein>
    <submittedName>
        <fullName evidence="1">Uncharacterized protein</fullName>
    </submittedName>
</protein>
<sequence>MFVPIYKCANHSCCTPLYLLPSGNFFYVSPPPHRKPWLAKALEVELLLAQPPIMLLQLL</sequence>
<accession>A0A6A1WS23</accession>
<evidence type="ECO:0000313" key="1">
    <source>
        <dbReference type="EMBL" id="KAB1227974.1"/>
    </source>
</evidence>
<dbReference type="AlphaFoldDB" id="A0A6A1WS23"/>
<evidence type="ECO:0000313" key="2">
    <source>
        <dbReference type="Proteomes" id="UP000516437"/>
    </source>
</evidence>
<proteinExistence type="predicted"/>
<keyword evidence="2" id="KW-1185">Reference proteome</keyword>
<name>A0A6A1WS23_9ROSI</name>
<dbReference type="Proteomes" id="UP000516437">
    <property type="component" value="Chromosome 1"/>
</dbReference>